<gene>
    <name evidence="3" type="ORF">L228DRAFT_280946</name>
</gene>
<dbReference type="Gene3D" id="3.30.420.10">
    <property type="entry name" value="Ribonuclease H-like superfamily/Ribonuclease H"/>
    <property type="match status" value="1"/>
</dbReference>
<dbReference type="STRING" id="1328760.A0A165J4N0"/>
<feature type="domain" description="SAP" evidence="2">
    <location>
        <begin position="8"/>
        <end position="42"/>
    </location>
</feature>
<dbReference type="EMBL" id="KV407455">
    <property type="protein sequence ID" value="KZF25725.1"/>
    <property type="molecule type" value="Genomic_DNA"/>
</dbReference>
<dbReference type="OrthoDB" id="5552842at2759"/>
<dbReference type="InterPro" id="IPR012337">
    <property type="entry name" value="RNaseH-like_sf"/>
</dbReference>
<dbReference type="OMA" id="GITWLEW"/>
<feature type="region of interest" description="Disordered" evidence="1">
    <location>
        <begin position="377"/>
        <end position="427"/>
    </location>
</feature>
<dbReference type="SMART" id="SM00513">
    <property type="entry name" value="SAP"/>
    <property type="match status" value="1"/>
</dbReference>
<dbReference type="GO" id="GO:0005739">
    <property type="term" value="C:mitochondrion"/>
    <property type="evidence" value="ECO:0007669"/>
    <property type="project" value="TreeGrafter"/>
</dbReference>
<dbReference type="GeneID" id="28900983"/>
<dbReference type="InParanoid" id="A0A165J4N0"/>
<sequence>MAVSTSFLNALKVSQLKTIASLTGINSSGTKAVLLSRLRKELLIPKLPSPLPQYPQESKHGSAPSPHFITEAGISGTQTSTRIISVDMGIRNLAYCVLDIPAFPVQSPQDEVNPAPPTPIIQAWQRIAIAPKPVSSSGGVKLDVGDENRLVSANAASLDPEDEAGLASTSSLVTKEAFEPPVYARHAYDLVSKTLLPYRPSQILIERQRYRSMGSAAIQEWTVRVNMFEAMLYAVFETLCREEKLPGNEGKSDSFSNIPAVPAVVPVAPGKVASFWLEDRMVRMTSPKLHQSETTDSELGVMGTSAVSKSSKIPKIPKNSKSQNKASKIDIVGNWLKSNFLGGETCTTTNASPQIGIRVGADAIDTARAFFAKWNKNNTSSRRGGKKSSLSLPSSSTQKKGKQAAGKAGRELTRDEGPMSSSDGENELQMGKLDDLADCLLQGMAWVRWEYNRQRIVAGALDHVLETSK</sequence>
<dbReference type="SUPFAM" id="SSF53098">
    <property type="entry name" value="Ribonuclease H-like"/>
    <property type="match status" value="1"/>
</dbReference>
<feature type="compositionally biased region" description="Low complexity" evidence="1">
    <location>
        <begin position="387"/>
        <end position="407"/>
    </location>
</feature>
<feature type="compositionally biased region" description="Basic and acidic residues" evidence="1">
    <location>
        <begin position="408"/>
        <end position="417"/>
    </location>
</feature>
<proteinExistence type="predicted"/>
<dbReference type="InterPro" id="IPR015242">
    <property type="entry name" value="Ydc2_cat"/>
</dbReference>
<dbReference type="PROSITE" id="PS50800">
    <property type="entry name" value="SAP"/>
    <property type="match status" value="1"/>
</dbReference>
<dbReference type="GO" id="GO:0000403">
    <property type="term" value="F:Y-form DNA binding"/>
    <property type="evidence" value="ECO:0007669"/>
    <property type="project" value="TreeGrafter"/>
</dbReference>
<dbReference type="Pfam" id="PF02037">
    <property type="entry name" value="SAP"/>
    <property type="match status" value="1"/>
</dbReference>
<dbReference type="Proteomes" id="UP000076632">
    <property type="component" value="Unassembled WGS sequence"/>
</dbReference>
<evidence type="ECO:0000313" key="3">
    <source>
        <dbReference type="EMBL" id="KZF25725.1"/>
    </source>
</evidence>
<dbReference type="Pfam" id="PF09159">
    <property type="entry name" value="Ydc2-catalyt"/>
    <property type="match status" value="1"/>
</dbReference>
<evidence type="ECO:0000313" key="4">
    <source>
        <dbReference type="Proteomes" id="UP000076632"/>
    </source>
</evidence>
<evidence type="ECO:0000259" key="2">
    <source>
        <dbReference type="PROSITE" id="PS50800"/>
    </source>
</evidence>
<dbReference type="InterPro" id="IPR039197">
    <property type="entry name" value="Mrs1/Cce1"/>
</dbReference>
<protein>
    <submittedName>
        <fullName evidence="3">Ribonuclease H-like protein</fullName>
    </submittedName>
</protein>
<dbReference type="RefSeq" id="XP_018191280.1">
    <property type="nucleotide sequence ID" value="XM_018335846.1"/>
</dbReference>
<dbReference type="GO" id="GO:0000402">
    <property type="term" value="F:crossed form four-way junction DNA binding"/>
    <property type="evidence" value="ECO:0007669"/>
    <property type="project" value="TreeGrafter"/>
</dbReference>
<dbReference type="GO" id="GO:0004520">
    <property type="term" value="F:DNA endonuclease activity"/>
    <property type="evidence" value="ECO:0007669"/>
    <property type="project" value="TreeGrafter"/>
</dbReference>
<dbReference type="CDD" id="cd16963">
    <property type="entry name" value="CCE1"/>
    <property type="match status" value="1"/>
</dbReference>
<organism evidence="3 4">
    <name type="scientific">Xylona heveae (strain CBS 132557 / TC161)</name>
    <dbReference type="NCBI Taxonomy" id="1328760"/>
    <lineage>
        <taxon>Eukaryota</taxon>
        <taxon>Fungi</taxon>
        <taxon>Dikarya</taxon>
        <taxon>Ascomycota</taxon>
        <taxon>Pezizomycotina</taxon>
        <taxon>Xylonomycetes</taxon>
        <taxon>Xylonales</taxon>
        <taxon>Xylonaceae</taxon>
        <taxon>Xylona</taxon>
    </lineage>
</organism>
<dbReference type="AlphaFoldDB" id="A0A165J4N0"/>
<dbReference type="GO" id="GO:0070336">
    <property type="term" value="F:flap-structured DNA binding"/>
    <property type="evidence" value="ECO:0007669"/>
    <property type="project" value="TreeGrafter"/>
</dbReference>
<keyword evidence="4" id="KW-1185">Reference proteome</keyword>
<dbReference type="PANTHER" id="PTHR28072">
    <property type="entry name" value="CRUCIFORM CUTTING ENDONUCLEASE 1, MITOCHONDRIAL-RELATED"/>
    <property type="match status" value="1"/>
</dbReference>
<dbReference type="InterPro" id="IPR036397">
    <property type="entry name" value="RNaseH_sf"/>
</dbReference>
<evidence type="ECO:0000256" key="1">
    <source>
        <dbReference type="SAM" id="MobiDB-lite"/>
    </source>
</evidence>
<dbReference type="PANTHER" id="PTHR28072:SF1">
    <property type="entry name" value="CRUCIFORM CUTTING ENDONUCLEASE 1, MITOCHONDRIAL-RELATED"/>
    <property type="match status" value="1"/>
</dbReference>
<name>A0A165J4N0_XYLHT</name>
<dbReference type="InterPro" id="IPR003034">
    <property type="entry name" value="SAP_dom"/>
</dbReference>
<accession>A0A165J4N0</accession>
<reference evidence="3 4" key="1">
    <citation type="journal article" date="2016" name="Fungal Biol.">
        <title>The genome of Xylona heveae provides a window into fungal endophytism.</title>
        <authorList>
            <person name="Gazis R."/>
            <person name="Kuo A."/>
            <person name="Riley R."/>
            <person name="LaButti K."/>
            <person name="Lipzen A."/>
            <person name="Lin J."/>
            <person name="Amirebrahimi M."/>
            <person name="Hesse C.N."/>
            <person name="Spatafora J.W."/>
            <person name="Henrissat B."/>
            <person name="Hainaut M."/>
            <person name="Grigoriev I.V."/>
            <person name="Hibbett D.S."/>
        </authorList>
    </citation>
    <scope>NUCLEOTIDE SEQUENCE [LARGE SCALE GENOMIC DNA]</scope>
    <source>
        <strain evidence="3 4">TC161</strain>
    </source>
</reference>